<evidence type="ECO:0008006" key="4">
    <source>
        <dbReference type="Google" id="ProtNLM"/>
    </source>
</evidence>
<gene>
    <name evidence="2" type="ORF">ANANG_G00081360</name>
</gene>
<dbReference type="AlphaFoldDB" id="A0A9D3S070"/>
<keyword evidence="3" id="KW-1185">Reference proteome</keyword>
<organism evidence="2 3">
    <name type="scientific">Anguilla anguilla</name>
    <name type="common">European freshwater eel</name>
    <name type="synonym">Muraena anguilla</name>
    <dbReference type="NCBI Taxonomy" id="7936"/>
    <lineage>
        <taxon>Eukaryota</taxon>
        <taxon>Metazoa</taxon>
        <taxon>Chordata</taxon>
        <taxon>Craniata</taxon>
        <taxon>Vertebrata</taxon>
        <taxon>Euteleostomi</taxon>
        <taxon>Actinopterygii</taxon>
        <taxon>Neopterygii</taxon>
        <taxon>Teleostei</taxon>
        <taxon>Anguilliformes</taxon>
        <taxon>Anguillidae</taxon>
        <taxon>Anguilla</taxon>
    </lineage>
</organism>
<proteinExistence type="predicted"/>
<comment type="caution">
    <text evidence="2">The sequence shown here is derived from an EMBL/GenBank/DDBJ whole genome shotgun (WGS) entry which is preliminary data.</text>
</comment>
<evidence type="ECO:0000256" key="1">
    <source>
        <dbReference type="SAM" id="MobiDB-lite"/>
    </source>
</evidence>
<accession>A0A9D3S070</accession>
<evidence type="ECO:0000313" key="2">
    <source>
        <dbReference type="EMBL" id="KAG5850349.1"/>
    </source>
</evidence>
<feature type="region of interest" description="Disordered" evidence="1">
    <location>
        <begin position="163"/>
        <end position="187"/>
    </location>
</feature>
<evidence type="ECO:0000313" key="3">
    <source>
        <dbReference type="Proteomes" id="UP001044222"/>
    </source>
</evidence>
<sequence>CPDICVNGQIIKNVDEFKYLGVTLDPTLDFKKHIKKMDNTLKFNLANFRHVRNSLTVEASKTYLNAMILSHFSYCMSSWSQANKTALRPLKSLYKSALKIHDKKTRQYHHCHVLTKYNMLNLENFIMYSSVCLIFKIIHNAAPPPLRNFVTLSSKKQHEPLDQPLGGSAKFHNARPPLENHPSLLWP</sequence>
<dbReference type="EMBL" id="JAFIRN010000004">
    <property type="protein sequence ID" value="KAG5850349.1"/>
    <property type="molecule type" value="Genomic_DNA"/>
</dbReference>
<dbReference type="Proteomes" id="UP001044222">
    <property type="component" value="Unassembled WGS sequence"/>
</dbReference>
<name>A0A9D3S070_ANGAN</name>
<reference evidence="2" key="1">
    <citation type="submission" date="2021-01" db="EMBL/GenBank/DDBJ databases">
        <title>A chromosome-scale assembly of European eel, Anguilla anguilla.</title>
        <authorList>
            <person name="Henkel C."/>
            <person name="Jong-Raadsen S.A."/>
            <person name="Dufour S."/>
            <person name="Weltzien F.-A."/>
            <person name="Palstra A.P."/>
            <person name="Pelster B."/>
            <person name="Spaink H.P."/>
            <person name="Van Den Thillart G.E."/>
            <person name="Jansen H."/>
            <person name="Zahm M."/>
            <person name="Klopp C."/>
            <person name="Cedric C."/>
            <person name="Louis A."/>
            <person name="Berthelot C."/>
            <person name="Parey E."/>
            <person name="Roest Crollius H."/>
            <person name="Montfort J."/>
            <person name="Robinson-Rechavi M."/>
            <person name="Bucao C."/>
            <person name="Bouchez O."/>
            <person name="Gislard M."/>
            <person name="Lluch J."/>
            <person name="Milhes M."/>
            <person name="Lampietro C."/>
            <person name="Lopez Roques C."/>
            <person name="Donnadieu C."/>
            <person name="Braasch I."/>
            <person name="Desvignes T."/>
            <person name="Postlethwait J."/>
            <person name="Bobe J."/>
            <person name="Guiguen Y."/>
            <person name="Dirks R."/>
        </authorList>
    </citation>
    <scope>NUCLEOTIDE SEQUENCE</scope>
    <source>
        <strain evidence="2">Tag_6206</strain>
        <tissue evidence="2">Liver</tissue>
    </source>
</reference>
<protein>
    <recommendedName>
        <fullName evidence="4">Tick transposon</fullName>
    </recommendedName>
</protein>
<feature type="non-terminal residue" evidence="2">
    <location>
        <position position="1"/>
    </location>
</feature>